<sequence length="440" mass="49780">MTTFCAGGMIVLLSLLGLWRMETLVGIVMKMGGTPDMVFDSQQQQQQLQRQQYLLRHNGNLWFYVDSWHEGIAGWRPSLSQMLLLSKTFNATLVEPTITQSRLGRCGNKVVLSDVLNRTLITDYHSKFVTCQEYLQAIEQSTKNNGTVVVYVDVCWDKEPRCKNGVVSDHSKRHSPSLLTALQAAAHHPQDMIVLRFHNVWQNSMSNLNIPGLPTDTNDIITAAKQVAKQHLHFNRNLVRTLESKLEQHNIVNHAVIHWRAEQVHASYMECANAIVRARDVMIQSMTNKTTTTTTTTPTFFLMSSLSSNDQLMWNGARRNAANTSAPQALELLHTKGFMKLDETLLVDEDYEDSIFYVAMDLILASKAQMFATCTARCRWPKYHLCKRCNWIGNFAHLALELRTDTTTTTTTTSATGSLPCWPQTAKQVKAIAKIPKEHL</sequence>
<evidence type="ECO:0000313" key="3">
    <source>
        <dbReference type="Proteomes" id="UP000693970"/>
    </source>
</evidence>
<name>A0A9K3M4A6_9STRA</name>
<evidence type="ECO:0000256" key="1">
    <source>
        <dbReference type="SAM" id="SignalP"/>
    </source>
</evidence>
<dbReference type="OrthoDB" id="52255at2759"/>
<dbReference type="Proteomes" id="UP000693970">
    <property type="component" value="Unassembled WGS sequence"/>
</dbReference>
<keyword evidence="3" id="KW-1185">Reference proteome</keyword>
<keyword evidence="1" id="KW-0732">Signal</keyword>
<gene>
    <name evidence="2" type="ORF">IV203_034182</name>
</gene>
<organism evidence="2 3">
    <name type="scientific">Nitzschia inconspicua</name>
    <dbReference type="NCBI Taxonomy" id="303405"/>
    <lineage>
        <taxon>Eukaryota</taxon>
        <taxon>Sar</taxon>
        <taxon>Stramenopiles</taxon>
        <taxon>Ochrophyta</taxon>
        <taxon>Bacillariophyta</taxon>
        <taxon>Bacillariophyceae</taxon>
        <taxon>Bacillariophycidae</taxon>
        <taxon>Bacillariales</taxon>
        <taxon>Bacillariaceae</taxon>
        <taxon>Nitzschia</taxon>
    </lineage>
</organism>
<feature type="signal peptide" evidence="1">
    <location>
        <begin position="1"/>
        <end position="21"/>
    </location>
</feature>
<dbReference type="AlphaFoldDB" id="A0A9K3M4A6"/>
<evidence type="ECO:0000313" key="2">
    <source>
        <dbReference type="EMBL" id="KAG7373458.1"/>
    </source>
</evidence>
<reference evidence="2" key="1">
    <citation type="journal article" date="2021" name="Sci. Rep.">
        <title>Diploid genomic architecture of Nitzschia inconspicua, an elite biomass production diatom.</title>
        <authorList>
            <person name="Oliver A."/>
            <person name="Podell S."/>
            <person name="Pinowska A."/>
            <person name="Traller J.C."/>
            <person name="Smith S.R."/>
            <person name="McClure R."/>
            <person name="Beliaev A."/>
            <person name="Bohutskyi P."/>
            <person name="Hill E.A."/>
            <person name="Rabines A."/>
            <person name="Zheng H."/>
            <person name="Allen L.Z."/>
            <person name="Kuo A."/>
            <person name="Grigoriev I.V."/>
            <person name="Allen A.E."/>
            <person name="Hazlebeck D."/>
            <person name="Allen E.E."/>
        </authorList>
    </citation>
    <scope>NUCLEOTIDE SEQUENCE</scope>
    <source>
        <strain evidence="2">Hildebrandi</strain>
    </source>
</reference>
<protein>
    <submittedName>
        <fullName evidence="2">Uncharacterized protein</fullName>
    </submittedName>
</protein>
<dbReference type="EMBL" id="JAGRRH010000002">
    <property type="protein sequence ID" value="KAG7373458.1"/>
    <property type="molecule type" value="Genomic_DNA"/>
</dbReference>
<accession>A0A9K3M4A6</accession>
<reference evidence="2" key="2">
    <citation type="submission" date="2021-04" db="EMBL/GenBank/DDBJ databases">
        <authorList>
            <person name="Podell S."/>
        </authorList>
    </citation>
    <scope>NUCLEOTIDE SEQUENCE</scope>
    <source>
        <strain evidence="2">Hildebrandi</strain>
    </source>
</reference>
<proteinExistence type="predicted"/>
<feature type="chain" id="PRO_5039934847" evidence="1">
    <location>
        <begin position="22"/>
        <end position="440"/>
    </location>
</feature>
<comment type="caution">
    <text evidence="2">The sequence shown here is derived from an EMBL/GenBank/DDBJ whole genome shotgun (WGS) entry which is preliminary data.</text>
</comment>